<dbReference type="InterPro" id="IPR011701">
    <property type="entry name" value="MFS"/>
</dbReference>
<evidence type="ECO:0000313" key="8">
    <source>
        <dbReference type="Proteomes" id="UP001576784"/>
    </source>
</evidence>
<gene>
    <name evidence="7" type="ORF">ACE1CI_24425</name>
</gene>
<dbReference type="EMBL" id="JBHFNR010000182">
    <property type="protein sequence ID" value="MFB2896069.1"/>
    <property type="molecule type" value="Genomic_DNA"/>
</dbReference>
<proteinExistence type="predicted"/>
<evidence type="ECO:0000256" key="4">
    <source>
        <dbReference type="ARBA" id="ARBA00023136"/>
    </source>
</evidence>
<feature type="transmembrane region" description="Helical" evidence="5">
    <location>
        <begin position="49"/>
        <end position="70"/>
    </location>
</feature>
<reference evidence="7 8" key="1">
    <citation type="submission" date="2024-09" db="EMBL/GenBank/DDBJ databases">
        <title>Floridaenema gen nov. (Aerosakkonemataceae, Aerosakkonematales ord. nov., Cyanobacteria) from benthic tropical and subtropical fresh waters, with the description of four new species.</title>
        <authorList>
            <person name="Moretto J.A."/>
            <person name="Berthold D.E."/>
            <person name="Lefler F.W."/>
            <person name="Huang I.-S."/>
            <person name="Laughinghouse H. IV."/>
        </authorList>
    </citation>
    <scope>NUCLEOTIDE SEQUENCE [LARGE SCALE GENOMIC DNA]</scope>
    <source>
        <strain evidence="7 8">BLCC-F50</strain>
    </source>
</reference>
<evidence type="ECO:0000256" key="2">
    <source>
        <dbReference type="ARBA" id="ARBA00022692"/>
    </source>
</evidence>
<dbReference type="RefSeq" id="WP_413265778.1">
    <property type="nucleotide sequence ID" value="NZ_JBHFNR010000182.1"/>
</dbReference>
<keyword evidence="4 5" id="KW-0472">Membrane</keyword>
<accession>A0ABV4XWG9</accession>
<dbReference type="Pfam" id="PF07690">
    <property type="entry name" value="MFS_1"/>
    <property type="match status" value="1"/>
</dbReference>
<feature type="transmembrane region" description="Helical" evidence="5">
    <location>
        <begin position="20"/>
        <end position="43"/>
    </location>
</feature>
<organism evidence="7 8">
    <name type="scientific">Floridaenema flaviceps BLCC-F50</name>
    <dbReference type="NCBI Taxonomy" id="3153642"/>
    <lineage>
        <taxon>Bacteria</taxon>
        <taxon>Bacillati</taxon>
        <taxon>Cyanobacteriota</taxon>
        <taxon>Cyanophyceae</taxon>
        <taxon>Oscillatoriophycideae</taxon>
        <taxon>Aerosakkonematales</taxon>
        <taxon>Aerosakkonemataceae</taxon>
        <taxon>Floridanema</taxon>
        <taxon>Floridanema flaviceps</taxon>
    </lineage>
</organism>
<keyword evidence="3 5" id="KW-1133">Transmembrane helix</keyword>
<dbReference type="SUPFAM" id="SSF103473">
    <property type="entry name" value="MFS general substrate transporter"/>
    <property type="match status" value="1"/>
</dbReference>
<evidence type="ECO:0000259" key="6">
    <source>
        <dbReference type="PROSITE" id="PS50850"/>
    </source>
</evidence>
<dbReference type="Gene3D" id="1.20.1250.20">
    <property type="entry name" value="MFS general substrate transporter like domains"/>
    <property type="match status" value="1"/>
</dbReference>
<evidence type="ECO:0000256" key="5">
    <source>
        <dbReference type="SAM" id="Phobius"/>
    </source>
</evidence>
<sequence length="79" mass="8106">MNVSSSTMVAVLAPRNKEGLAIGFYNAIVGASGALGSLVSGYIAGSFGYPALFGFAAILTSLTAVCFWQLEPVMVKKTA</sequence>
<dbReference type="InterPro" id="IPR036259">
    <property type="entry name" value="MFS_trans_sf"/>
</dbReference>
<protein>
    <submittedName>
        <fullName evidence="7">MFS transporter</fullName>
    </submittedName>
</protein>
<keyword evidence="8" id="KW-1185">Reference proteome</keyword>
<dbReference type="InterPro" id="IPR020846">
    <property type="entry name" value="MFS_dom"/>
</dbReference>
<evidence type="ECO:0000313" key="7">
    <source>
        <dbReference type="EMBL" id="MFB2896069.1"/>
    </source>
</evidence>
<comment type="caution">
    <text evidence="7">The sequence shown here is derived from an EMBL/GenBank/DDBJ whole genome shotgun (WGS) entry which is preliminary data.</text>
</comment>
<dbReference type="Proteomes" id="UP001576784">
    <property type="component" value="Unassembled WGS sequence"/>
</dbReference>
<evidence type="ECO:0000256" key="1">
    <source>
        <dbReference type="ARBA" id="ARBA00004651"/>
    </source>
</evidence>
<keyword evidence="2 5" id="KW-0812">Transmembrane</keyword>
<comment type="subcellular location">
    <subcellularLocation>
        <location evidence="1">Cell membrane</location>
        <topology evidence="1">Multi-pass membrane protein</topology>
    </subcellularLocation>
</comment>
<dbReference type="PROSITE" id="PS50850">
    <property type="entry name" value="MFS"/>
    <property type="match status" value="1"/>
</dbReference>
<name>A0ABV4XWG9_9CYAN</name>
<feature type="domain" description="Major facilitator superfamily (MFS) profile" evidence="6">
    <location>
        <begin position="1"/>
        <end position="79"/>
    </location>
</feature>
<evidence type="ECO:0000256" key="3">
    <source>
        <dbReference type="ARBA" id="ARBA00022989"/>
    </source>
</evidence>